<dbReference type="Proteomes" id="UP001347146">
    <property type="component" value="Unassembled WGS sequence"/>
</dbReference>
<organism evidence="1 2">
    <name type="scientific">Gordonia sesuvii</name>
    <dbReference type="NCBI Taxonomy" id="3116777"/>
    <lineage>
        <taxon>Bacteria</taxon>
        <taxon>Bacillati</taxon>
        <taxon>Actinomycetota</taxon>
        <taxon>Actinomycetes</taxon>
        <taxon>Mycobacteriales</taxon>
        <taxon>Gordoniaceae</taxon>
        <taxon>Gordonia</taxon>
    </lineage>
</organism>
<evidence type="ECO:0000313" key="1">
    <source>
        <dbReference type="EMBL" id="MEE3853525.1"/>
    </source>
</evidence>
<proteinExistence type="predicted"/>
<accession>A0ABU7MK82</accession>
<name>A0ABU7MK82_9ACTN</name>
<evidence type="ECO:0000313" key="2">
    <source>
        <dbReference type="Proteomes" id="UP001347146"/>
    </source>
</evidence>
<reference evidence="1 2" key="1">
    <citation type="submission" date="2024-01" db="EMBL/GenBank/DDBJ databases">
        <title>Draft genome sequence of Gordonia sp. LSe1-13.</title>
        <authorList>
            <person name="Suphannarot A."/>
            <person name="Mingma R."/>
        </authorList>
    </citation>
    <scope>NUCLEOTIDE SEQUENCE [LARGE SCALE GENOMIC DNA]</scope>
    <source>
        <strain evidence="1 2">LSe1-13</strain>
    </source>
</reference>
<gene>
    <name evidence="1" type="ORF">VZC37_24540</name>
</gene>
<comment type="caution">
    <text evidence="1">The sequence shown here is derived from an EMBL/GenBank/DDBJ whole genome shotgun (WGS) entry which is preliminary data.</text>
</comment>
<protein>
    <submittedName>
        <fullName evidence="1">Uncharacterized protein</fullName>
    </submittedName>
</protein>
<dbReference type="EMBL" id="JAZDUF010000013">
    <property type="protein sequence ID" value="MEE3853525.1"/>
    <property type="molecule type" value="Genomic_DNA"/>
</dbReference>
<sequence>MTCRAGPMRTGDAAAPTWDARRAMYIQSTVRPSRSLDEQLRDTTVDNPAVIIEQPDNRRDLVVRPRDHAELAPLVNPVVTFAEKLLATAIPDYRHVVGGVALVIRTGTAAHDSYAKRQAGHDLGFDDAVKLVAGATGAASSFIGKDASHWLGRTVNLTADGVSLVAKVNGAAEVRELEPEDQLLQTYQQVGGPGADLFAATAGLIRAVASVDASSDVDLASSPRRTSDLGSVTDFDDLLDRLRRTGGADDVTRPASD</sequence>
<keyword evidence="2" id="KW-1185">Reference proteome</keyword>